<feature type="region of interest" description="Disordered" evidence="1">
    <location>
        <begin position="1"/>
        <end position="23"/>
    </location>
</feature>
<dbReference type="EMBL" id="LXQA010506156">
    <property type="protein sequence ID" value="MCI56049.1"/>
    <property type="molecule type" value="Genomic_DNA"/>
</dbReference>
<reference evidence="2 3" key="1">
    <citation type="journal article" date="2018" name="Front. Plant Sci.">
        <title>Red Clover (Trifolium pratense) and Zigzag Clover (T. medium) - A Picture of Genomic Similarities and Differences.</title>
        <authorList>
            <person name="Dluhosova J."/>
            <person name="Istvanek J."/>
            <person name="Nedelnik J."/>
            <person name="Repkova J."/>
        </authorList>
    </citation>
    <scope>NUCLEOTIDE SEQUENCE [LARGE SCALE GENOMIC DNA]</scope>
    <source>
        <strain evidence="3">cv. 10/8</strain>
        <tissue evidence="2">Leaf</tissue>
    </source>
</reference>
<evidence type="ECO:0000256" key="1">
    <source>
        <dbReference type="SAM" id="MobiDB-lite"/>
    </source>
</evidence>
<feature type="non-terminal residue" evidence="2">
    <location>
        <position position="57"/>
    </location>
</feature>
<proteinExistence type="predicted"/>
<protein>
    <submittedName>
        <fullName evidence="2">Uncharacterized protein</fullName>
    </submittedName>
</protein>
<accession>A0A392T4R7</accession>
<keyword evidence="3" id="KW-1185">Reference proteome</keyword>
<evidence type="ECO:0000313" key="2">
    <source>
        <dbReference type="EMBL" id="MCI56049.1"/>
    </source>
</evidence>
<dbReference type="AlphaFoldDB" id="A0A392T4R7"/>
<name>A0A392T4R7_9FABA</name>
<sequence>MASSSSIPETSSSVHDENPLNPLDLPPIATLGRSLILAGNTMKFNYELLKIHPEKMI</sequence>
<dbReference type="Proteomes" id="UP000265520">
    <property type="component" value="Unassembled WGS sequence"/>
</dbReference>
<comment type="caution">
    <text evidence="2">The sequence shown here is derived from an EMBL/GenBank/DDBJ whole genome shotgun (WGS) entry which is preliminary data.</text>
</comment>
<evidence type="ECO:0000313" key="3">
    <source>
        <dbReference type="Proteomes" id="UP000265520"/>
    </source>
</evidence>
<organism evidence="2 3">
    <name type="scientific">Trifolium medium</name>
    <dbReference type="NCBI Taxonomy" id="97028"/>
    <lineage>
        <taxon>Eukaryota</taxon>
        <taxon>Viridiplantae</taxon>
        <taxon>Streptophyta</taxon>
        <taxon>Embryophyta</taxon>
        <taxon>Tracheophyta</taxon>
        <taxon>Spermatophyta</taxon>
        <taxon>Magnoliopsida</taxon>
        <taxon>eudicotyledons</taxon>
        <taxon>Gunneridae</taxon>
        <taxon>Pentapetalae</taxon>
        <taxon>rosids</taxon>
        <taxon>fabids</taxon>
        <taxon>Fabales</taxon>
        <taxon>Fabaceae</taxon>
        <taxon>Papilionoideae</taxon>
        <taxon>50 kb inversion clade</taxon>
        <taxon>NPAAA clade</taxon>
        <taxon>Hologalegina</taxon>
        <taxon>IRL clade</taxon>
        <taxon>Trifolieae</taxon>
        <taxon>Trifolium</taxon>
    </lineage>
</organism>